<sequence length="163" mass="18430">MRLAFVPLVLRLQPVGYKEDRLQCDTTWQANQTMSDEGPLLVYYNYHSVPISQEKIESLIKHVVIKLSAEFDKFYFCCDVRATPKDITDYAEHFQHGEIAHMSLSAEGSIEEPLCQRMLWHASTMSGAPGLIALVSGTFNELRHSWGLTLAQVEKNLHPASGH</sequence>
<evidence type="ECO:0000313" key="2">
    <source>
        <dbReference type="Proteomes" id="UP000024635"/>
    </source>
</evidence>
<dbReference type="AlphaFoldDB" id="A0A016V9C0"/>
<proteinExistence type="predicted"/>
<gene>
    <name evidence="1" type="primary">Acey_s0014.g2197</name>
    <name evidence="1" type="ORF">Y032_0014g2197</name>
</gene>
<protein>
    <submittedName>
        <fullName evidence="1">Uncharacterized protein</fullName>
    </submittedName>
</protein>
<keyword evidence="2" id="KW-1185">Reference proteome</keyword>
<comment type="caution">
    <text evidence="1">The sequence shown here is derived from an EMBL/GenBank/DDBJ whole genome shotgun (WGS) entry which is preliminary data.</text>
</comment>
<reference evidence="2" key="1">
    <citation type="journal article" date="2015" name="Nat. Genet.">
        <title>The genome and transcriptome of the zoonotic hookworm Ancylostoma ceylanicum identify infection-specific gene families.</title>
        <authorList>
            <person name="Schwarz E.M."/>
            <person name="Hu Y."/>
            <person name="Antoshechkin I."/>
            <person name="Miller M.M."/>
            <person name="Sternberg P.W."/>
            <person name="Aroian R.V."/>
        </authorList>
    </citation>
    <scope>NUCLEOTIDE SEQUENCE</scope>
    <source>
        <strain evidence="2">HY135</strain>
    </source>
</reference>
<accession>A0A016V9C0</accession>
<name>A0A016V9C0_9BILA</name>
<evidence type="ECO:0000313" key="1">
    <source>
        <dbReference type="EMBL" id="EYC23881.1"/>
    </source>
</evidence>
<organism evidence="1 2">
    <name type="scientific">Ancylostoma ceylanicum</name>
    <dbReference type="NCBI Taxonomy" id="53326"/>
    <lineage>
        <taxon>Eukaryota</taxon>
        <taxon>Metazoa</taxon>
        <taxon>Ecdysozoa</taxon>
        <taxon>Nematoda</taxon>
        <taxon>Chromadorea</taxon>
        <taxon>Rhabditida</taxon>
        <taxon>Rhabditina</taxon>
        <taxon>Rhabditomorpha</taxon>
        <taxon>Strongyloidea</taxon>
        <taxon>Ancylostomatidae</taxon>
        <taxon>Ancylostomatinae</taxon>
        <taxon>Ancylostoma</taxon>
    </lineage>
</organism>
<dbReference type="OrthoDB" id="5802469at2759"/>
<dbReference type="EMBL" id="JARK01001350">
    <property type="protein sequence ID" value="EYC23881.1"/>
    <property type="molecule type" value="Genomic_DNA"/>
</dbReference>
<dbReference type="Proteomes" id="UP000024635">
    <property type="component" value="Unassembled WGS sequence"/>
</dbReference>